<dbReference type="RefSeq" id="WP_203915028.1">
    <property type="nucleotide sequence ID" value="NZ_BONY01000127.1"/>
</dbReference>
<evidence type="ECO:0000256" key="1">
    <source>
        <dbReference type="SAM" id="SignalP"/>
    </source>
</evidence>
<keyword evidence="4" id="KW-1185">Reference proteome</keyword>
<dbReference type="SUPFAM" id="SSF49384">
    <property type="entry name" value="Carbohydrate-binding domain"/>
    <property type="match status" value="1"/>
</dbReference>
<proteinExistence type="predicted"/>
<name>A0A8J3QIL3_9ACTN</name>
<dbReference type="InterPro" id="IPR008965">
    <property type="entry name" value="CBM2/CBM3_carb-bd_dom_sf"/>
</dbReference>
<dbReference type="GO" id="GO:0005975">
    <property type="term" value="P:carbohydrate metabolic process"/>
    <property type="evidence" value="ECO:0007669"/>
    <property type="project" value="InterPro"/>
</dbReference>
<reference evidence="3" key="1">
    <citation type="submission" date="2021-01" db="EMBL/GenBank/DDBJ databases">
        <title>Whole genome shotgun sequence of Rhizocola hellebori NBRC 109834.</title>
        <authorList>
            <person name="Komaki H."/>
            <person name="Tamura T."/>
        </authorList>
    </citation>
    <scope>NUCLEOTIDE SEQUENCE</scope>
    <source>
        <strain evidence="3">NBRC 109834</strain>
    </source>
</reference>
<evidence type="ECO:0000313" key="3">
    <source>
        <dbReference type="EMBL" id="GIH11311.1"/>
    </source>
</evidence>
<dbReference type="Pfam" id="PF00553">
    <property type="entry name" value="CBM_2"/>
    <property type="match status" value="1"/>
</dbReference>
<evidence type="ECO:0000313" key="4">
    <source>
        <dbReference type="Proteomes" id="UP000612899"/>
    </source>
</evidence>
<dbReference type="Gene3D" id="2.60.40.290">
    <property type="match status" value="1"/>
</dbReference>
<organism evidence="3 4">
    <name type="scientific">Rhizocola hellebori</name>
    <dbReference type="NCBI Taxonomy" id="1392758"/>
    <lineage>
        <taxon>Bacteria</taxon>
        <taxon>Bacillati</taxon>
        <taxon>Actinomycetota</taxon>
        <taxon>Actinomycetes</taxon>
        <taxon>Micromonosporales</taxon>
        <taxon>Micromonosporaceae</taxon>
        <taxon>Rhizocola</taxon>
    </lineage>
</organism>
<keyword evidence="1" id="KW-0732">Signal</keyword>
<dbReference type="PROSITE" id="PS51173">
    <property type="entry name" value="CBM2"/>
    <property type="match status" value="1"/>
</dbReference>
<dbReference type="Proteomes" id="UP000612899">
    <property type="component" value="Unassembled WGS sequence"/>
</dbReference>
<accession>A0A8J3QIL3</accession>
<feature type="chain" id="PRO_5035201737" description="CBM2 domain-containing protein" evidence="1">
    <location>
        <begin position="35"/>
        <end position="363"/>
    </location>
</feature>
<dbReference type="InterPro" id="IPR012291">
    <property type="entry name" value="CBM2_carb-bd_dom_sf"/>
</dbReference>
<dbReference type="GO" id="GO:0004553">
    <property type="term" value="F:hydrolase activity, hydrolyzing O-glycosyl compounds"/>
    <property type="evidence" value="ECO:0007669"/>
    <property type="project" value="InterPro"/>
</dbReference>
<dbReference type="InterPro" id="IPR001919">
    <property type="entry name" value="CBD2"/>
</dbReference>
<feature type="signal peptide" evidence="1">
    <location>
        <begin position="1"/>
        <end position="34"/>
    </location>
</feature>
<dbReference type="AlphaFoldDB" id="A0A8J3QIL3"/>
<feature type="domain" description="CBM2" evidence="2">
    <location>
        <begin position="31"/>
        <end position="140"/>
    </location>
</feature>
<comment type="caution">
    <text evidence="3">The sequence shown here is derived from an EMBL/GenBank/DDBJ whole genome shotgun (WGS) entry which is preliminary data.</text>
</comment>
<dbReference type="SMART" id="SM00637">
    <property type="entry name" value="CBD_II"/>
    <property type="match status" value="1"/>
</dbReference>
<evidence type="ECO:0000259" key="2">
    <source>
        <dbReference type="PROSITE" id="PS51173"/>
    </source>
</evidence>
<dbReference type="GO" id="GO:0030247">
    <property type="term" value="F:polysaccharide binding"/>
    <property type="evidence" value="ECO:0007669"/>
    <property type="project" value="UniProtKB-UniRule"/>
</dbReference>
<dbReference type="EMBL" id="BONY01000127">
    <property type="protein sequence ID" value="GIH11311.1"/>
    <property type="molecule type" value="Genomic_DNA"/>
</dbReference>
<gene>
    <name evidence="3" type="ORF">Rhe02_93780</name>
</gene>
<sequence>MGFSLIQRAHRLAAACAVTLAAGLVVVPAGIASAAPACKVTYTKTWDNGSGFGATLLIENLGDPLTAWSLTYAWPGAQRVSNGWSAIWSQTGVNVTARNASWNGNLATNASVVIGFNGTYTGTNIDPVSFALNDTVCTGQPPVSPELELTTLTVTVPEGGTAGYGVRLTARPSGPVTVTSTAGAGDTSITVASGSALTFTPANWQTSQAVTLAAAEDADVSAGMRQISVSAPGMAPLTVTATESENDVCVCPPLVTPTVLNVPEGGSATFTMRLTAAPTGNIIVTITAGGGGDPDLTVCSGATLIFTPVNWQIPQNVTICAAEDADTVNGSRTFIFGFVGATPIAVTATEIDNDLLSSKMDNA</sequence>
<protein>
    <recommendedName>
        <fullName evidence="2">CBM2 domain-containing protein</fullName>
    </recommendedName>
</protein>